<dbReference type="AlphaFoldDB" id="A0A2A6F684"/>
<reference evidence="2 3" key="1">
    <citation type="submission" date="2017-09" db="EMBL/GenBank/DDBJ databases">
        <title>Mesorhizobum sanjuanii sp. nov. isolated from nodules of Lotus tenuis in saline-alkaline lowlands of Flooding Pampa.</title>
        <authorList>
            <person name="Sannazzaro A.I."/>
            <person name="Torres Tejerizo G.A."/>
            <person name="Fontana F."/>
            <person name="Cumpa Velazquez L.M."/>
            <person name="Hansen L."/>
            <person name="Pistorio M."/>
            <person name="Estrella M.J."/>
        </authorList>
    </citation>
    <scope>NUCLEOTIDE SEQUENCE [LARGE SCALE GENOMIC DNA]</scope>
    <source>
        <strain evidence="2 3">BSA136</strain>
    </source>
</reference>
<name>A0A2A6F684_9HYPH</name>
<gene>
    <name evidence="2" type="ORF">CN311_31065</name>
</gene>
<feature type="transmembrane region" description="Helical" evidence="1">
    <location>
        <begin position="62"/>
        <end position="82"/>
    </location>
</feature>
<dbReference type="EMBL" id="NWQG01000287">
    <property type="protein sequence ID" value="PDQ17243.1"/>
    <property type="molecule type" value="Genomic_DNA"/>
</dbReference>
<feature type="transmembrane region" description="Helical" evidence="1">
    <location>
        <begin position="37"/>
        <end position="55"/>
    </location>
</feature>
<evidence type="ECO:0000313" key="2">
    <source>
        <dbReference type="EMBL" id="PDQ17243.1"/>
    </source>
</evidence>
<dbReference type="Proteomes" id="UP000219182">
    <property type="component" value="Unassembled WGS sequence"/>
</dbReference>
<organism evidence="2 3">
    <name type="scientific">Mesorhizobium sanjuanii</name>
    <dbReference type="NCBI Taxonomy" id="2037900"/>
    <lineage>
        <taxon>Bacteria</taxon>
        <taxon>Pseudomonadati</taxon>
        <taxon>Pseudomonadota</taxon>
        <taxon>Alphaproteobacteria</taxon>
        <taxon>Hyphomicrobiales</taxon>
        <taxon>Phyllobacteriaceae</taxon>
        <taxon>Mesorhizobium</taxon>
    </lineage>
</organism>
<keyword evidence="1" id="KW-0812">Transmembrane</keyword>
<keyword evidence="1" id="KW-1133">Transmembrane helix</keyword>
<evidence type="ECO:0000256" key="1">
    <source>
        <dbReference type="SAM" id="Phobius"/>
    </source>
</evidence>
<evidence type="ECO:0000313" key="3">
    <source>
        <dbReference type="Proteomes" id="UP000219182"/>
    </source>
</evidence>
<dbReference type="RefSeq" id="WP_097577394.1">
    <property type="nucleotide sequence ID" value="NZ_NWQG01000287.1"/>
</dbReference>
<comment type="caution">
    <text evidence="2">The sequence shown here is derived from an EMBL/GenBank/DDBJ whole genome shotgun (WGS) entry which is preliminary data.</text>
</comment>
<keyword evidence="1" id="KW-0472">Membrane</keyword>
<evidence type="ECO:0008006" key="4">
    <source>
        <dbReference type="Google" id="ProtNLM"/>
    </source>
</evidence>
<keyword evidence="3" id="KW-1185">Reference proteome</keyword>
<sequence>MARIIFLAALAFVLLLALSPARFLQEFGMAFTFDHDKLNHATAFAVLTALGSLGWPEHKARLIVLLVLTGAAIELLQGMQLIGRDMSIFDWFADCAGMACGLTFAGWTKRLVGGLP</sequence>
<accession>A0A2A6F684</accession>
<protein>
    <recommendedName>
        <fullName evidence="4">VanZ family protein</fullName>
    </recommendedName>
</protein>
<proteinExistence type="predicted"/>